<feature type="transmembrane region" description="Helical" evidence="1">
    <location>
        <begin position="12"/>
        <end position="40"/>
    </location>
</feature>
<sequence>MQSSPQPDLTRFAHHLFTALLLAQLILPLFFTLQITLVWMGADAWTVSPERVRVTVRETPLPAIIAPFLRCGLIMAMLYTHHRAPRWTLPLLLSSILIHIIGWTSIVGNPYFNAPTGYVTLTIGSALLILLVLNPALQKPRS</sequence>
<keyword evidence="1" id="KW-0812">Transmembrane</keyword>
<keyword evidence="1" id="KW-0472">Membrane</keyword>
<proteinExistence type="predicted"/>
<evidence type="ECO:0000313" key="2">
    <source>
        <dbReference type="EMBL" id="SDM76711.1"/>
    </source>
</evidence>
<dbReference type="AlphaFoldDB" id="A0A1G9VXP3"/>
<feature type="transmembrane region" description="Helical" evidence="1">
    <location>
        <begin position="118"/>
        <end position="137"/>
    </location>
</feature>
<reference evidence="2 3" key="1">
    <citation type="submission" date="2016-10" db="EMBL/GenBank/DDBJ databases">
        <authorList>
            <person name="de Groot N.N."/>
        </authorList>
    </citation>
    <scope>NUCLEOTIDE SEQUENCE [LARGE SCALE GENOMIC DNA]</scope>
    <source>
        <strain evidence="2 3">DSM 16077</strain>
    </source>
</reference>
<gene>
    <name evidence="2" type="ORF">SAMN04488568_12132</name>
</gene>
<protein>
    <recommendedName>
        <fullName evidence="4">DoxX-like family protein</fullName>
    </recommendedName>
</protein>
<organism evidence="2 3">
    <name type="scientific">Maricaulis salignorans</name>
    <dbReference type="NCBI Taxonomy" id="144026"/>
    <lineage>
        <taxon>Bacteria</taxon>
        <taxon>Pseudomonadati</taxon>
        <taxon>Pseudomonadota</taxon>
        <taxon>Alphaproteobacteria</taxon>
        <taxon>Maricaulales</taxon>
        <taxon>Maricaulaceae</taxon>
        <taxon>Maricaulis</taxon>
    </lineage>
</organism>
<name>A0A1G9VXP3_9PROT</name>
<feature type="transmembrane region" description="Helical" evidence="1">
    <location>
        <begin position="91"/>
        <end position="112"/>
    </location>
</feature>
<keyword evidence="1" id="KW-1133">Transmembrane helix</keyword>
<evidence type="ECO:0000313" key="3">
    <source>
        <dbReference type="Proteomes" id="UP000199759"/>
    </source>
</evidence>
<evidence type="ECO:0008006" key="4">
    <source>
        <dbReference type="Google" id="ProtNLM"/>
    </source>
</evidence>
<accession>A0A1G9VXP3</accession>
<evidence type="ECO:0000256" key="1">
    <source>
        <dbReference type="SAM" id="Phobius"/>
    </source>
</evidence>
<keyword evidence="3" id="KW-1185">Reference proteome</keyword>
<dbReference type="Proteomes" id="UP000199759">
    <property type="component" value="Unassembled WGS sequence"/>
</dbReference>
<dbReference type="EMBL" id="FNHG01000021">
    <property type="protein sequence ID" value="SDM76711.1"/>
    <property type="molecule type" value="Genomic_DNA"/>
</dbReference>
<dbReference type="RefSeq" id="WP_091771628.1">
    <property type="nucleotide sequence ID" value="NZ_FNHG01000021.1"/>
</dbReference>